<dbReference type="EMBL" id="JBHRTG010000019">
    <property type="protein sequence ID" value="MFC3165400.1"/>
    <property type="molecule type" value="Genomic_DNA"/>
</dbReference>
<sequence>MAQQVGFRKSEVRQLAEIARRDGVRIELERNGVILRVGPGTDPEATSEKKNDPETLTLM</sequence>
<organism evidence="2 3">
    <name type="scientific">Ciceribacter thiooxidans</name>
    <dbReference type="NCBI Taxonomy" id="1969821"/>
    <lineage>
        <taxon>Bacteria</taxon>
        <taxon>Pseudomonadati</taxon>
        <taxon>Pseudomonadota</taxon>
        <taxon>Alphaproteobacteria</taxon>
        <taxon>Hyphomicrobiales</taxon>
        <taxon>Rhizobiaceae</taxon>
        <taxon>Ciceribacter</taxon>
    </lineage>
</organism>
<evidence type="ECO:0000313" key="3">
    <source>
        <dbReference type="Proteomes" id="UP001595647"/>
    </source>
</evidence>
<evidence type="ECO:0000256" key="1">
    <source>
        <dbReference type="SAM" id="MobiDB-lite"/>
    </source>
</evidence>
<proteinExistence type="predicted"/>
<feature type="region of interest" description="Disordered" evidence="1">
    <location>
        <begin position="37"/>
        <end position="59"/>
    </location>
</feature>
<name>A0ABV7I477_9HYPH</name>
<dbReference type="Proteomes" id="UP001595647">
    <property type="component" value="Unassembled WGS sequence"/>
</dbReference>
<keyword evidence="3" id="KW-1185">Reference proteome</keyword>
<gene>
    <name evidence="2" type="ORF">ACFOHV_19130</name>
</gene>
<protein>
    <submittedName>
        <fullName evidence="2">Uncharacterized protein</fullName>
    </submittedName>
</protein>
<reference evidence="3" key="1">
    <citation type="journal article" date="2019" name="Int. J. Syst. Evol. Microbiol.">
        <title>The Global Catalogue of Microorganisms (GCM) 10K type strain sequencing project: providing services to taxonomists for standard genome sequencing and annotation.</title>
        <authorList>
            <consortium name="The Broad Institute Genomics Platform"/>
            <consortium name="The Broad Institute Genome Sequencing Center for Infectious Disease"/>
            <person name="Wu L."/>
            <person name="Ma J."/>
        </authorList>
    </citation>
    <scope>NUCLEOTIDE SEQUENCE [LARGE SCALE GENOMIC DNA]</scope>
    <source>
        <strain evidence="3">KCTC 52231</strain>
    </source>
</reference>
<comment type="caution">
    <text evidence="2">The sequence shown here is derived from an EMBL/GenBank/DDBJ whole genome shotgun (WGS) entry which is preliminary data.</text>
</comment>
<dbReference type="RefSeq" id="WP_182304402.1">
    <property type="nucleotide sequence ID" value="NZ_CP059896.1"/>
</dbReference>
<accession>A0ABV7I477</accession>
<evidence type="ECO:0000313" key="2">
    <source>
        <dbReference type="EMBL" id="MFC3165400.1"/>
    </source>
</evidence>